<keyword evidence="3" id="KW-0479">Metal-binding</keyword>
<feature type="compositionally biased region" description="Basic and acidic residues" evidence="12">
    <location>
        <begin position="26"/>
        <end position="47"/>
    </location>
</feature>
<dbReference type="GO" id="GO:0070914">
    <property type="term" value="P:UV-damage excision repair"/>
    <property type="evidence" value="ECO:0007669"/>
    <property type="project" value="TreeGrafter"/>
</dbReference>
<evidence type="ECO:0000256" key="11">
    <source>
        <dbReference type="SAM" id="Coils"/>
    </source>
</evidence>
<proteinExistence type="inferred from homology"/>
<name>A0A136JGN7_9PEZI</name>
<gene>
    <name evidence="14" type="ORF">Micbo1qcDRAFT_191132</name>
</gene>
<dbReference type="FunCoup" id="A0A136JGN7">
    <property type="interactions" value="94"/>
</dbReference>
<evidence type="ECO:0000313" key="15">
    <source>
        <dbReference type="Proteomes" id="UP000070501"/>
    </source>
</evidence>
<accession>A0A136JGN7</accession>
<feature type="coiled-coil region" evidence="11">
    <location>
        <begin position="348"/>
        <end position="375"/>
    </location>
</feature>
<dbReference type="InterPro" id="IPR022658">
    <property type="entry name" value="XPA_CS"/>
</dbReference>
<dbReference type="GO" id="GO:0003684">
    <property type="term" value="F:damaged DNA binding"/>
    <property type="evidence" value="ECO:0007669"/>
    <property type="project" value="InterPro"/>
</dbReference>
<feature type="region of interest" description="Disordered" evidence="12">
    <location>
        <begin position="167"/>
        <end position="211"/>
    </location>
</feature>
<evidence type="ECO:0000256" key="10">
    <source>
        <dbReference type="ARBA" id="ARBA00072989"/>
    </source>
</evidence>
<evidence type="ECO:0000256" key="4">
    <source>
        <dbReference type="ARBA" id="ARBA00022763"/>
    </source>
</evidence>
<dbReference type="NCBIfam" id="TIGR00598">
    <property type="entry name" value="rad14"/>
    <property type="match status" value="1"/>
</dbReference>
<dbReference type="Gene3D" id="3.90.530.10">
    <property type="entry name" value="XPA C-terminal domain"/>
    <property type="match status" value="1"/>
</dbReference>
<dbReference type="Proteomes" id="UP000070501">
    <property type="component" value="Unassembled WGS sequence"/>
</dbReference>
<dbReference type="CDD" id="cd21077">
    <property type="entry name" value="DBD_Rad14"/>
    <property type="match status" value="1"/>
</dbReference>
<dbReference type="FunFam" id="3.90.530.10:FF:000003">
    <property type="entry name" value="Dna repair rad14 protein"/>
    <property type="match status" value="1"/>
</dbReference>
<dbReference type="GO" id="GO:1901255">
    <property type="term" value="P:nucleotide-excision repair involved in interstrand cross-link repair"/>
    <property type="evidence" value="ECO:0007669"/>
    <property type="project" value="TreeGrafter"/>
</dbReference>
<evidence type="ECO:0000256" key="2">
    <source>
        <dbReference type="ARBA" id="ARBA00005548"/>
    </source>
</evidence>
<feature type="compositionally biased region" description="Polar residues" evidence="12">
    <location>
        <begin position="109"/>
        <end position="133"/>
    </location>
</feature>
<feature type="region of interest" description="Disordered" evidence="12">
    <location>
        <begin position="1"/>
        <end position="143"/>
    </location>
</feature>
<evidence type="ECO:0000256" key="9">
    <source>
        <dbReference type="ARBA" id="ARBA00023242"/>
    </source>
</evidence>
<keyword evidence="8" id="KW-0234">DNA repair</keyword>
<dbReference type="GO" id="GO:0000110">
    <property type="term" value="C:nucleotide-excision repair factor 1 complex"/>
    <property type="evidence" value="ECO:0007669"/>
    <property type="project" value="TreeGrafter"/>
</dbReference>
<evidence type="ECO:0000256" key="3">
    <source>
        <dbReference type="ARBA" id="ARBA00022723"/>
    </source>
</evidence>
<evidence type="ECO:0000256" key="12">
    <source>
        <dbReference type="SAM" id="MobiDB-lite"/>
    </source>
</evidence>
<evidence type="ECO:0000259" key="13">
    <source>
        <dbReference type="Pfam" id="PF05181"/>
    </source>
</evidence>
<evidence type="ECO:0000256" key="7">
    <source>
        <dbReference type="ARBA" id="ARBA00023125"/>
    </source>
</evidence>
<keyword evidence="7" id="KW-0238">DNA-binding</keyword>
<dbReference type="PANTHER" id="PTHR10142:SF0">
    <property type="entry name" value="DNA REPAIR PROTEIN COMPLEMENTING XP-A CELLS"/>
    <property type="match status" value="1"/>
</dbReference>
<reference evidence="15" key="1">
    <citation type="submission" date="2016-02" db="EMBL/GenBank/DDBJ databases">
        <title>Draft genome sequence of Microdochium bolleyi, a fungal endophyte of beachgrass.</title>
        <authorList>
            <consortium name="DOE Joint Genome Institute"/>
            <person name="David A.S."/>
            <person name="May G."/>
            <person name="Haridas S."/>
            <person name="Lim J."/>
            <person name="Wang M."/>
            <person name="Labutti K."/>
            <person name="Lipzen A."/>
            <person name="Barry K."/>
            <person name="Grigoriev I.V."/>
        </authorList>
    </citation>
    <scope>NUCLEOTIDE SEQUENCE [LARGE SCALE GENOMIC DNA]</scope>
    <source>
        <strain evidence="15">J235TASD1</strain>
    </source>
</reference>
<dbReference type="Pfam" id="PF05181">
    <property type="entry name" value="XPA_C"/>
    <property type="match status" value="1"/>
</dbReference>
<dbReference type="GO" id="GO:0008270">
    <property type="term" value="F:zinc ion binding"/>
    <property type="evidence" value="ECO:0007669"/>
    <property type="project" value="UniProtKB-KW"/>
</dbReference>
<comment type="similarity">
    <text evidence="2">Belongs to the XPA family.</text>
</comment>
<keyword evidence="11" id="KW-0175">Coiled coil</keyword>
<protein>
    <recommendedName>
        <fullName evidence="10">DNA repair protein RAD14</fullName>
    </recommendedName>
</protein>
<dbReference type="OrthoDB" id="5368863at2759"/>
<dbReference type="GO" id="GO:0000715">
    <property type="term" value="P:nucleotide-excision repair, DNA damage recognition"/>
    <property type="evidence" value="ECO:0007669"/>
    <property type="project" value="TreeGrafter"/>
</dbReference>
<comment type="subcellular location">
    <subcellularLocation>
        <location evidence="1">Nucleus</location>
    </subcellularLocation>
</comment>
<dbReference type="InterPro" id="IPR000465">
    <property type="entry name" value="XPA/RAD14"/>
</dbReference>
<dbReference type="STRING" id="196109.A0A136JGN7"/>
<dbReference type="InterPro" id="IPR022656">
    <property type="entry name" value="XPA_C"/>
</dbReference>
<dbReference type="InterPro" id="IPR009061">
    <property type="entry name" value="DNA-bd_dom_put_sf"/>
</dbReference>
<feature type="compositionally biased region" description="Low complexity" evidence="12">
    <location>
        <begin position="85"/>
        <end position="94"/>
    </location>
</feature>
<organism evidence="14 15">
    <name type="scientific">Microdochium bolleyi</name>
    <dbReference type="NCBI Taxonomy" id="196109"/>
    <lineage>
        <taxon>Eukaryota</taxon>
        <taxon>Fungi</taxon>
        <taxon>Dikarya</taxon>
        <taxon>Ascomycota</taxon>
        <taxon>Pezizomycotina</taxon>
        <taxon>Sordariomycetes</taxon>
        <taxon>Xylariomycetidae</taxon>
        <taxon>Xylariales</taxon>
        <taxon>Microdochiaceae</taxon>
        <taxon>Microdochium</taxon>
    </lineage>
</organism>
<evidence type="ECO:0000256" key="6">
    <source>
        <dbReference type="ARBA" id="ARBA00022833"/>
    </source>
</evidence>
<keyword evidence="5" id="KW-0863">Zinc-finger</keyword>
<dbReference type="PROSITE" id="PS00753">
    <property type="entry name" value="XPA_2"/>
    <property type="match status" value="1"/>
</dbReference>
<dbReference type="PANTHER" id="PTHR10142">
    <property type="entry name" value="DNA REPAIR PROTEIN COMPLEMENTING XP-A CELLS"/>
    <property type="match status" value="1"/>
</dbReference>
<keyword evidence="6" id="KW-0862">Zinc</keyword>
<sequence>MDRPSTPPRRTRAATKDVASPPTPEVTRRIEENRLKAKALRDQHEAAQRAAGVPSLSRTSSGFIATEDVHIPRQSQQQSRKRGAGDMSGASGADQHPSTTPPAPVRTSVRISGNAPSTSRDGRLNNATTSSDGTKPGEAEGAIRPARKFTKFVDYDFGKMVDTKGGFLSAEDDPWNKAMSGSVTSGSTGPVGGPPGIPGGDPSQEQRPQGMSLRDWERLQLLRKLRRAKAGPFEPGLSVLKDETERKKCRECGSLEIDFVWEEVFGLAVCGACKEKVPEKYSLLTKTECKDDYLLTDPELRDDELLPHLSKPNPHKSHWHDMMLFLRCQVEEYAFSEKKWGSAEALDAEFERREVEKKKRKEAKFKEKLLDLKKRTRTDAYRRQAGKIGGGGGARGGGGKDAKFGDVVGNGGKHVHEWGRVIENADGATVKTCSLCGMEVEEMEF</sequence>
<dbReference type="SUPFAM" id="SSF46955">
    <property type="entry name" value="Putative DNA-binding domain"/>
    <property type="match status" value="1"/>
</dbReference>
<dbReference type="EMBL" id="KQ964245">
    <property type="protein sequence ID" value="KXJ96330.1"/>
    <property type="molecule type" value="Genomic_DNA"/>
</dbReference>
<evidence type="ECO:0000256" key="5">
    <source>
        <dbReference type="ARBA" id="ARBA00022771"/>
    </source>
</evidence>
<dbReference type="InterPro" id="IPR037129">
    <property type="entry name" value="XPA_sf"/>
</dbReference>
<dbReference type="GO" id="GO:0006284">
    <property type="term" value="P:base-excision repair"/>
    <property type="evidence" value="ECO:0007669"/>
    <property type="project" value="TreeGrafter"/>
</dbReference>
<keyword evidence="9" id="KW-0539">Nucleus</keyword>
<evidence type="ECO:0000256" key="8">
    <source>
        <dbReference type="ARBA" id="ARBA00023204"/>
    </source>
</evidence>
<evidence type="ECO:0000256" key="1">
    <source>
        <dbReference type="ARBA" id="ARBA00004123"/>
    </source>
</evidence>
<dbReference type="InParanoid" id="A0A136JGN7"/>
<feature type="domain" description="XPA C-terminal" evidence="13">
    <location>
        <begin position="280"/>
        <end position="330"/>
    </location>
</feature>
<evidence type="ECO:0000313" key="14">
    <source>
        <dbReference type="EMBL" id="KXJ96330.1"/>
    </source>
</evidence>
<keyword evidence="15" id="KW-1185">Reference proteome</keyword>
<keyword evidence="4" id="KW-0227">DNA damage</keyword>
<dbReference type="AlphaFoldDB" id="A0A136JGN7"/>